<keyword evidence="3" id="KW-1185">Reference proteome</keyword>
<dbReference type="OrthoDB" id="372421at2759"/>
<dbReference type="GO" id="GO:0003723">
    <property type="term" value="F:RNA binding"/>
    <property type="evidence" value="ECO:0007669"/>
    <property type="project" value="InterPro"/>
</dbReference>
<dbReference type="GO" id="GO:0000175">
    <property type="term" value="F:3'-5'-RNA exonuclease activity"/>
    <property type="evidence" value="ECO:0007669"/>
    <property type="project" value="TreeGrafter"/>
</dbReference>
<dbReference type="Pfam" id="PF17849">
    <property type="entry name" value="OB_Dis3"/>
    <property type="match status" value="1"/>
</dbReference>
<accession>A0A9W7YE39</accession>
<dbReference type="Pfam" id="PF00773">
    <property type="entry name" value="RNB"/>
    <property type="match status" value="1"/>
</dbReference>
<dbReference type="PANTHER" id="PTHR23355:SF9">
    <property type="entry name" value="DIS3-LIKE EXONUCLEASE 2"/>
    <property type="match status" value="1"/>
</dbReference>
<sequence length="730" mass="77987">APELFGTVAAVIMRSTDRTYAGSLSAMPPAQLRKHGLFLERAGRDVLWFQPLSTDVPIMALPLVGVPAALRGCRRGNYCTVRMAAWPAAEPVPRAEFVAELGERSGIEAETLLILAEHSVCTEPPAPDVVRCLPSIPWRIPPADLARRTDLRSWCIFTIDPSTARDLDDAVSCRLLPGGTLLIGVHIADVAYFVRPGTALDRQAQARATTTYMVQRAYPMLPAVLCEDLCSLSPGTDRFAFSVMWEMDPASGDVLSTWFGRTVISSACKLSYDDAQSVIEGRGLPSAAACIERAAVKAGPHRRGEIEAAVLQLDTLARKLRRRRFDAGALSLNNVKLTFELDAAGVPVACQQYPIRDSNRLIEEFMLLANMSVAARVEASFPDAALLRRHPPPLQRRLDEVCKRLKLAGVDIDAGSPGDISRSLGRIDSANARHTVEEMLTGPMQRASYFATSAIGDKDEYHHYALNVPLYTHFTSPIRRYADIVVHRALEASLAVHGNHITNNHPLLPAYVSPHFPTTSPEGSLTTSASAARSLLVPGPEALAAIAHQCNQRKGAAKAAQEASTLLFLAHYLAAMAKRTDTPGIITPGVVTNIGDNGITFATPHLGVSGTVYMDRMADVAGQVVSTDGRTWRLSLWSVGEAGLQLVWRVTPPPASSGTSGADAGDAAAVARLAGRLSEMAVGGTGGAATETVTQTLRVFSAITVCVIAEHTPPSLAMRLAMPGACGNGA</sequence>
<feature type="domain" description="RNB" evidence="1">
    <location>
        <begin position="148"/>
        <end position="496"/>
    </location>
</feature>
<dbReference type="SMART" id="SM00955">
    <property type="entry name" value="RNB"/>
    <property type="match status" value="1"/>
</dbReference>
<dbReference type="InterPro" id="IPR022966">
    <property type="entry name" value="RNase_II/R_CS"/>
</dbReference>
<evidence type="ECO:0000313" key="3">
    <source>
        <dbReference type="Proteomes" id="UP001143981"/>
    </source>
</evidence>
<dbReference type="SUPFAM" id="SSF50249">
    <property type="entry name" value="Nucleic acid-binding proteins"/>
    <property type="match status" value="2"/>
</dbReference>
<evidence type="ECO:0000313" key="2">
    <source>
        <dbReference type="EMBL" id="KAJ1730884.1"/>
    </source>
</evidence>
<feature type="non-terminal residue" evidence="2">
    <location>
        <position position="1"/>
    </location>
</feature>
<dbReference type="InterPro" id="IPR050180">
    <property type="entry name" value="RNR_Ribonuclease"/>
</dbReference>
<dbReference type="AlphaFoldDB" id="A0A9W7YE39"/>
<dbReference type="GO" id="GO:0006402">
    <property type="term" value="P:mRNA catabolic process"/>
    <property type="evidence" value="ECO:0007669"/>
    <property type="project" value="TreeGrafter"/>
</dbReference>
<dbReference type="Proteomes" id="UP001143981">
    <property type="component" value="Unassembled WGS sequence"/>
</dbReference>
<dbReference type="EMBL" id="JANBOI010000393">
    <property type="protein sequence ID" value="KAJ1730884.1"/>
    <property type="molecule type" value="Genomic_DNA"/>
</dbReference>
<dbReference type="GO" id="GO:0000932">
    <property type="term" value="C:P-body"/>
    <property type="evidence" value="ECO:0007669"/>
    <property type="project" value="TreeGrafter"/>
</dbReference>
<dbReference type="InterPro" id="IPR001900">
    <property type="entry name" value="RNase_II/R"/>
</dbReference>
<proteinExistence type="predicted"/>
<gene>
    <name evidence="2" type="ORF">LPJ61_002797</name>
</gene>
<protein>
    <recommendedName>
        <fullName evidence="1">RNB domain-containing protein</fullName>
    </recommendedName>
</protein>
<dbReference type="PANTHER" id="PTHR23355">
    <property type="entry name" value="RIBONUCLEASE"/>
    <property type="match status" value="1"/>
</dbReference>
<name>A0A9W7YE39_9FUNG</name>
<organism evidence="2 3">
    <name type="scientific">Coemansia biformis</name>
    <dbReference type="NCBI Taxonomy" id="1286918"/>
    <lineage>
        <taxon>Eukaryota</taxon>
        <taxon>Fungi</taxon>
        <taxon>Fungi incertae sedis</taxon>
        <taxon>Zoopagomycota</taxon>
        <taxon>Kickxellomycotina</taxon>
        <taxon>Kickxellomycetes</taxon>
        <taxon>Kickxellales</taxon>
        <taxon>Kickxellaceae</taxon>
        <taxon>Coemansia</taxon>
    </lineage>
</organism>
<comment type="caution">
    <text evidence="2">The sequence shown here is derived from an EMBL/GenBank/DDBJ whole genome shotgun (WGS) entry which is preliminary data.</text>
</comment>
<dbReference type="PROSITE" id="PS01175">
    <property type="entry name" value="RIBONUCLEASE_II"/>
    <property type="match status" value="1"/>
</dbReference>
<dbReference type="InterPro" id="IPR012340">
    <property type="entry name" value="NA-bd_OB-fold"/>
</dbReference>
<dbReference type="InterPro" id="IPR041505">
    <property type="entry name" value="Dis3_CSD2"/>
</dbReference>
<evidence type="ECO:0000259" key="1">
    <source>
        <dbReference type="SMART" id="SM00955"/>
    </source>
</evidence>
<reference evidence="2" key="1">
    <citation type="submission" date="2022-07" db="EMBL/GenBank/DDBJ databases">
        <title>Phylogenomic reconstructions and comparative analyses of Kickxellomycotina fungi.</title>
        <authorList>
            <person name="Reynolds N.K."/>
            <person name="Stajich J.E."/>
            <person name="Barry K."/>
            <person name="Grigoriev I.V."/>
            <person name="Crous P."/>
            <person name="Smith M.E."/>
        </authorList>
    </citation>
    <scope>NUCLEOTIDE SEQUENCE</scope>
    <source>
        <strain evidence="2">BCRC 34381</strain>
    </source>
</reference>